<evidence type="ECO:0000313" key="4">
    <source>
        <dbReference type="Proteomes" id="UP000694542"/>
    </source>
</evidence>
<evidence type="ECO:0000313" key="1">
    <source>
        <dbReference type="Ensembl" id="ENSCAFP00000043916.1"/>
    </source>
</evidence>
<protein>
    <submittedName>
        <fullName evidence="2">Uncharacterized protein</fullName>
    </submittedName>
</protein>
<reference evidence="2" key="2">
    <citation type="submission" date="2018-10" db="EMBL/GenBank/DDBJ databases">
        <title>De novo assembly of a Great Dane genome.</title>
        <authorList>
            <person name="Kidd J.M."/>
            <person name="Pendleton A.L."/>
            <person name="Shen F."/>
            <person name="Emery S."/>
        </authorList>
    </citation>
    <scope>NUCLEOTIDE SEQUENCE [LARGE SCALE GENOMIC DNA]</scope>
    <source>
        <strain evidence="2">Great Dane</strain>
    </source>
</reference>
<accession>A0A8C0TZQ9</accession>
<organism evidence="2 4">
    <name type="scientific">Canis lupus familiaris</name>
    <name type="common">Dog</name>
    <name type="synonym">Canis familiaris</name>
    <dbReference type="NCBI Taxonomy" id="9615"/>
    <lineage>
        <taxon>Eukaryota</taxon>
        <taxon>Metazoa</taxon>
        <taxon>Chordata</taxon>
        <taxon>Craniata</taxon>
        <taxon>Vertebrata</taxon>
        <taxon>Euteleostomi</taxon>
        <taxon>Mammalia</taxon>
        <taxon>Eutheria</taxon>
        <taxon>Laurasiatheria</taxon>
        <taxon>Carnivora</taxon>
        <taxon>Caniformia</taxon>
        <taxon>Canidae</taxon>
        <taxon>Canis</taxon>
    </lineage>
</organism>
<sequence>VCLSVCPTVGLRQLKTPPVSHLMCGCEIPFEYCRSELMVAKGTASLRSPLPRPICPQHTAPAVRQPGQESCEFGLDLTICFWGHRYHWANIYRLIHRKQDSDSCRDVDEWLAIKAIT</sequence>
<name>A0A8C0TZQ9_CANLF</name>
<reference evidence="1 3" key="1">
    <citation type="journal article" date="2005" name="Nature">
        <title>Genome sequence, comparative analysis and haplotype structure of the domestic dog.</title>
        <authorList>
            <consortium name="Broad Sequencing Platform"/>
            <person name="Lindblad-Toh K."/>
            <person name="Wade C.M."/>
            <person name="Mikkelsen T.S."/>
            <person name="Karlsson E.K."/>
            <person name="Jaffe D.B."/>
            <person name="Kamal M."/>
            <person name="Clamp M."/>
            <person name="Chang J.L."/>
            <person name="Kulbokas E.J. III"/>
            <person name="Zody M.C."/>
            <person name="Mauceli E."/>
            <person name="Xie X."/>
            <person name="Breen M."/>
            <person name="Wayne R.K."/>
            <person name="Ostrander E.A."/>
            <person name="Ponting C.P."/>
            <person name="Galibert F."/>
            <person name="Smith D.R."/>
            <person name="DeJong P.J."/>
            <person name="Kirkness E."/>
            <person name="Alvarez P."/>
            <person name="Biagi T."/>
            <person name="Brockman W."/>
            <person name="Butler J."/>
            <person name="Chin C.W."/>
            <person name="Cook A."/>
            <person name="Cuff J."/>
            <person name="Daly M.J."/>
            <person name="DeCaprio D."/>
            <person name="Gnerre S."/>
            <person name="Grabherr M."/>
            <person name="Kellis M."/>
            <person name="Kleber M."/>
            <person name="Bardeleben C."/>
            <person name="Goodstadt L."/>
            <person name="Heger A."/>
            <person name="Hitte C."/>
            <person name="Kim L."/>
            <person name="Koepfli K.P."/>
            <person name="Parker H.G."/>
            <person name="Pollinger J.P."/>
            <person name="Searle S.M."/>
            <person name="Sutter N.B."/>
            <person name="Thomas R."/>
            <person name="Webber C."/>
            <person name="Baldwin J."/>
            <person name="Abebe A."/>
            <person name="Abouelleil A."/>
            <person name="Aftuck L."/>
            <person name="Ait-Zahra M."/>
            <person name="Aldredge T."/>
            <person name="Allen N."/>
            <person name="An P."/>
            <person name="Anderson S."/>
            <person name="Antoine C."/>
            <person name="Arachchi H."/>
            <person name="Aslam A."/>
            <person name="Ayotte L."/>
            <person name="Bachantsang P."/>
            <person name="Barry A."/>
            <person name="Bayul T."/>
            <person name="Benamara M."/>
            <person name="Berlin A."/>
            <person name="Bessette D."/>
            <person name="Blitshteyn B."/>
            <person name="Bloom T."/>
            <person name="Blye J."/>
            <person name="Boguslavskiy L."/>
            <person name="Bonnet C."/>
            <person name="Boukhgalter B."/>
            <person name="Brown A."/>
            <person name="Cahill P."/>
            <person name="Calixte N."/>
            <person name="Camarata J."/>
            <person name="Cheshatsang Y."/>
            <person name="Chu J."/>
            <person name="Citroen M."/>
            <person name="Collymore A."/>
            <person name="Cooke P."/>
            <person name="Dawoe T."/>
            <person name="Daza R."/>
            <person name="Decktor K."/>
            <person name="DeGray S."/>
            <person name="Dhargay N."/>
            <person name="Dooley K."/>
            <person name="Dooley K."/>
            <person name="Dorje P."/>
            <person name="Dorjee K."/>
            <person name="Dorris L."/>
            <person name="Duffey N."/>
            <person name="Dupes A."/>
            <person name="Egbiremolen O."/>
            <person name="Elong R."/>
            <person name="Falk J."/>
            <person name="Farina A."/>
            <person name="Faro S."/>
            <person name="Ferguson D."/>
            <person name="Ferreira P."/>
            <person name="Fisher S."/>
            <person name="FitzGerald M."/>
            <person name="Foley K."/>
            <person name="Foley C."/>
            <person name="Franke A."/>
            <person name="Friedrich D."/>
            <person name="Gage D."/>
            <person name="Garber M."/>
            <person name="Gearin G."/>
            <person name="Giannoukos G."/>
            <person name="Goode T."/>
            <person name="Goyette A."/>
            <person name="Graham J."/>
            <person name="Grandbois E."/>
            <person name="Gyaltsen K."/>
            <person name="Hafez N."/>
            <person name="Hagopian D."/>
            <person name="Hagos B."/>
            <person name="Hall J."/>
            <person name="Healy C."/>
            <person name="Hegarty R."/>
            <person name="Honan T."/>
            <person name="Horn A."/>
            <person name="Houde N."/>
            <person name="Hughes L."/>
            <person name="Hunnicutt L."/>
            <person name="Husby M."/>
            <person name="Jester B."/>
            <person name="Jones C."/>
            <person name="Kamat A."/>
            <person name="Kanga B."/>
            <person name="Kells C."/>
            <person name="Khazanovich D."/>
            <person name="Kieu A.C."/>
            <person name="Kisner P."/>
            <person name="Kumar M."/>
            <person name="Lance K."/>
            <person name="Landers T."/>
            <person name="Lara M."/>
            <person name="Lee W."/>
            <person name="Leger J.P."/>
            <person name="Lennon N."/>
            <person name="Leuper L."/>
            <person name="LeVine S."/>
            <person name="Liu J."/>
            <person name="Liu X."/>
            <person name="Lokyitsang Y."/>
            <person name="Lokyitsang T."/>
            <person name="Lui A."/>
            <person name="Macdonald J."/>
            <person name="Major J."/>
            <person name="Marabella R."/>
            <person name="Maru K."/>
            <person name="Matthews C."/>
            <person name="McDonough S."/>
            <person name="Mehta T."/>
            <person name="Meldrim J."/>
            <person name="Melnikov A."/>
            <person name="Meneus L."/>
            <person name="Mihalev A."/>
            <person name="Mihova T."/>
            <person name="Miller K."/>
            <person name="Mittelman R."/>
            <person name="Mlenga V."/>
            <person name="Mulrain L."/>
            <person name="Munson G."/>
            <person name="Navidi A."/>
            <person name="Naylor J."/>
            <person name="Nguyen T."/>
            <person name="Nguyen N."/>
            <person name="Nguyen C."/>
            <person name="Nguyen T."/>
            <person name="Nicol R."/>
            <person name="Norbu N."/>
            <person name="Norbu C."/>
            <person name="Novod N."/>
            <person name="Nyima T."/>
            <person name="Olandt P."/>
            <person name="O'Neill B."/>
            <person name="O'Neill K."/>
            <person name="Osman S."/>
            <person name="Oyono L."/>
            <person name="Patti C."/>
            <person name="Perrin D."/>
            <person name="Phunkhang P."/>
            <person name="Pierre F."/>
            <person name="Priest M."/>
            <person name="Rachupka A."/>
            <person name="Raghuraman S."/>
            <person name="Rameau R."/>
            <person name="Ray V."/>
            <person name="Raymond C."/>
            <person name="Rege F."/>
            <person name="Rise C."/>
            <person name="Rogers J."/>
            <person name="Rogov P."/>
            <person name="Sahalie J."/>
            <person name="Settipalli S."/>
            <person name="Sharpe T."/>
            <person name="Shea T."/>
            <person name="Sheehan M."/>
            <person name="Sherpa N."/>
            <person name="Shi J."/>
            <person name="Shih D."/>
            <person name="Sloan J."/>
            <person name="Smith C."/>
            <person name="Sparrow T."/>
            <person name="Stalker J."/>
            <person name="Stange-Thomann N."/>
            <person name="Stavropoulos S."/>
            <person name="Stone C."/>
            <person name="Stone S."/>
            <person name="Sykes S."/>
            <person name="Tchuinga P."/>
            <person name="Tenzing P."/>
            <person name="Tesfaye S."/>
            <person name="Thoulutsang D."/>
            <person name="Thoulutsang Y."/>
            <person name="Topham K."/>
            <person name="Topping I."/>
            <person name="Tsamla T."/>
            <person name="Vassiliev H."/>
            <person name="Venkataraman V."/>
            <person name="Vo A."/>
            <person name="Wangchuk T."/>
            <person name="Wangdi T."/>
            <person name="Weiand M."/>
            <person name="Wilkinson J."/>
            <person name="Wilson A."/>
            <person name="Yadav S."/>
            <person name="Yang S."/>
            <person name="Yang X."/>
            <person name="Young G."/>
            <person name="Yu Q."/>
            <person name="Zainoun J."/>
            <person name="Zembek L."/>
            <person name="Zimmer A."/>
            <person name="Lander E.S."/>
        </authorList>
    </citation>
    <scope>NUCLEOTIDE SEQUENCE [LARGE SCALE GENOMIC DNA]</scope>
    <source>
        <strain evidence="1">Boxer</strain>
    </source>
</reference>
<evidence type="ECO:0000313" key="2">
    <source>
        <dbReference type="Ensembl" id="ENSCAFP00040042147.1"/>
    </source>
</evidence>
<evidence type="ECO:0000313" key="3">
    <source>
        <dbReference type="Proteomes" id="UP000002254"/>
    </source>
</evidence>
<dbReference type="Proteomes" id="UP000002254">
    <property type="component" value="Chromosome 20"/>
</dbReference>
<dbReference type="AlphaFoldDB" id="A0A8C0TZQ9"/>
<dbReference type="Ensembl" id="ENSCAFT00040048260.1">
    <property type="protein sequence ID" value="ENSCAFP00040042147.1"/>
    <property type="gene ID" value="ENSCAFG00040025824.1"/>
</dbReference>
<dbReference type="Proteomes" id="UP000694542">
    <property type="component" value="Chromosome 20"/>
</dbReference>
<dbReference type="OrthoDB" id="10551227at2759"/>
<reference evidence="2" key="3">
    <citation type="submission" date="2025-05" db="UniProtKB">
        <authorList>
            <consortium name="Ensembl"/>
        </authorList>
    </citation>
    <scope>IDENTIFICATION</scope>
</reference>
<dbReference type="Ensembl" id="ENSCAFT00000076568.2">
    <property type="protein sequence ID" value="ENSCAFP00000043916.1"/>
    <property type="gene ID" value="ENSCAFG00000046033.2"/>
</dbReference>
<proteinExistence type="predicted"/>